<comment type="caution">
    <text evidence="2">The sequence shown here is derived from an EMBL/GenBank/DDBJ whole genome shotgun (WGS) entry which is preliminary data.</text>
</comment>
<accession>A0A9X5ATA7</accession>
<dbReference type="EMBL" id="WNKV01000016">
    <property type="protein sequence ID" value="MTW18392.1"/>
    <property type="molecule type" value="Genomic_DNA"/>
</dbReference>
<dbReference type="AlphaFoldDB" id="A0A9X5ATA7"/>
<dbReference type="InterPro" id="IPR009333">
    <property type="entry name" value="DUF992"/>
</dbReference>
<organism evidence="2 3">
    <name type="scientific">Rhodoplanes serenus</name>
    <dbReference type="NCBI Taxonomy" id="200615"/>
    <lineage>
        <taxon>Bacteria</taxon>
        <taxon>Pseudomonadati</taxon>
        <taxon>Pseudomonadota</taxon>
        <taxon>Alphaproteobacteria</taxon>
        <taxon>Hyphomicrobiales</taxon>
        <taxon>Nitrobacteraceae</taxon>
        <taxon>Rhodoplanes</taxon>
    </lineage>
</organism>
<keyword evidence="1" id="KW-0732">Signal</keyword>
<sequence>MIRLKSTLVAVAVVAAAPLPAAAQSSVQVGTLACNLAPSIGLIVGSRQRMTCTFSKADGFRETYRGTVTRIGLDLGFTAGGRMVWGVLAKTQGVRKRALAGTYVGASGDIGFGFGVGANALIGGNNRSIALQPLSVSGQVGVNLALGVAGLRLQ</sequence>
<dbReference type="PROSITE" id="PS51257">
    <property type="entry name" value="PROKAR_LIPOPROTEIN"/>
    <property type="match status" value="1"/>
</dbReference>
<evidence type="ECO:0000313" key="3">
    <source>
        <dbReference type="Proteomes" id="UP000438991"/>
    </source>
</evidence>
<name>A0A9X5ATA7_9BRAD</name>
<feature type="chain" id="PRO_5040849269" evidence="1">
    <location>
        <begin position="24"/>
        <end position="154"/>
    </location>
</feature>
<proteinExistence type="predicted"/>
<feature type="signal peptide" evidence="1">
    <location>
        <begin position="1"/>
        <end position="23"/>
    </location>
</feature>
<evidence type="ECO:0000313" key="2">
    <source>
        <dbReference type="EMBL" id="MTW18392.1"/>
    </source>
</evidence>
<dbReference type="Proteomes" id="UP000438991">
    <property type="component" value="Unassembled WGS sequence"/>
</dbReference>
<dbReference type="RefSeq" id="WP_155480845.1">
    <property type="nucleotide sequence ID" value="NZ_WNKV01000016.1"/>
</dbReference>
<reference evidence="2 3" key="1">
    <citation type="submission" date="2019-11" db="EMBL/GenBank/DDBJ databases">
        <title>Whole-genome sequence of Rhodoplanes serenus DSM 18633, type strain.</title>
        <authorList>
            <person name="Kyndt J.A."/>
            <person name="Meyer T.E."/>
        </authorList>
    </citation>
    <scope>NUCLEOTIDE SEQUENCE [LARGE SCALE GENOMIC DNA]</scope>
    <source>
        <strain evidence="2 3">DSM 18633</strain>
    </source>
</reference>
<evidence type="ECO:0000256" key="1">
    <source>
        <dbReference type="SAM" id="SignalP"/>
    </source>
</evidence>
<gene>
    <name evidence="2" type="ORF">GJ689_19500</name>
</gene>
<dbReference type="Pfam" id="PF06186">
    <property type="entry name" value="DUF992"/>
    <property type="match status" value="1"/>
</dbReference>
<protein>
    <submittedName>
        <fullName evidence="2">DUF992 domain-containing protein</fullName>
    </submittedName>
</protein>